<protein>
    <submittedName>
        <fullName evidence="1">Uncharacterized protein</fullName>
    </submittedName>
</protein>
<accession>O58386</accession>
<organism evidence="1 2">
    <name type="scientific">Pyrococcus horikoshii (strain ATCC 700860 / DSM 12428 / JCM 9974 / NBRC 100139 / OT-3)</name>
    <dbReference type="NCBI Taxonomy" id="70601"/>
    <lineage>
        <taxon>Archaea</taxon>
        <taxon>Methanobacteriati</taxon>
        <taxon>Methanobacteriota</taxon>
        <taxon>Thermococci</taxon>
        <taxon>Thermococcales</taxon>
        <taxon>Thermococcaceae</taxon>
        <taxon>Pyrococcus</taxon>
    </lineage>
</organism>
<dbReference type="KEGG" id="pho:PH0652"/>
<dbReference type="Proteomes" id="UP000000752">
    <property type="component" value="Chromosome"/>
</dbReference>
<proteinExistence type="predicted"/>
<dbReference type="EnsemblBacteria" id="BAA29743">
    <property type="protein sequence ID" value="BAA29743"/>
    <property type="gene ID" value="BAA29743"/>
</dbReference>
<evidence type="ECO:0000313" key="2">
    <source>
        <dbReference type="Proteomes" id="UP000000752"/>
    </source>
</evidence>
<dbReference type="EMBL" id="BA000001">
    <property type="protein sequence ID" value="BAA29743.1"/>
    <property type="molecule type" value="Genomic_DNA"/>
</dbReference>
<evidence type="ECO:0000313" key="1">
    <source>
        <dbReference type="EMBL" id="BAA29743.1"/>
    </source>
</evidence>
<dbReference type="PIR" id="E71110">
    <property type="entry name" value="E71110"/>
</dbReference>
<dbReference type="AlphaFoldDB" id="O58386"/>
<name>O58386_PYRHO</name>
<reference evidence="1 2" key="1">
    <citation type="journal article" date="1998" name="DNA Res.">
        <title>Complete sequence and gene organization of the genome of a hyper-thermophilic archaebacterium, Pyrococcus horikoshii OT3.</title>
        <authorList>
            <person name="Kawarabayasi Y."/>
            <person name="Sawada M."/>
            <person name="Horikawa H."/>
            <person name="Haikawa Y."/>
            <person name="Hino Y."/>
            <person name="Yamamoto S."/>
            <person name="Sekine M."/>
            <person name="Baba S."/>
            <person name="Kosugi H."/>
            <person name="Hosoyama A."/>
            <person name="Nagai Y."/>
            <person name="Sakai M."/>
            <person name="Ogura K."/>
            <person name="Otuka R."/>
            <person name="Nakazawa H."/>
            <person name="Takamiya M."/>
            <person name="Ohfuku Y."/>
            <person name="Funahashi T."/>
            <person name="Tanaka T."/>
            <person name="Kudoh Y."/>
            <person name="Yamazaki J."/>
            <person name="Kushida N."/>
            <person name="Oguchi A."/>
            <person name="Aoki K."/>
            <person name="Nakamura Y."/>
            <person name="Robb T.F."/>
            <person name="Horikoshi K."/>
            <person name="Masuchi Y."/>
            <person name="Shizuya H."/>
            <person name="Kikuchi H."/>
        </authorList>
    </citation>
    <scope>NUCLEOTIDE SEQUENCE [LARGE SCALE GENOMIC DNA]</scope>
    <source>
        <strain evidence="2">ATCC 700860 / DSM 12428 / JCM 9974 / NBRC 100139 / OT-3</strain>
    </source>
</reference>
<sequence length="139" mass="15576">MSFALFLEWCRGIDLANLARSSTPLIITLNISPSLKPLFFTRETVLIIPSLWRAYHIFLATFSLLVTKIMEFSSTYPSASKSPAIKYLMRSSFESTMSGTSHSSFLPLGIPNILESISAKIFEPTVTTIYFPFSFTFGI</sequence>
<keyword evidence="2" id="KW-1185">Reference proteome</keyword>
<gene>
    <name evidence="1" type="ordered locus">PH0652</name>
</gene>